<dbReference type="NCBIfam" id="TIGR02150">
    <property type="entry name" value="IPP_isom_1"/>
    <property type="match status" value="1"/>
</dbReference>
<dbReference type="EC" id="5.3.3.2" evidence="4"/>
<evidence type="ECO:0000256" key="9">
    <source>
        <dbReference type="ARBA" id="ARBA00023098"/>
    </source>
</evidence>
<dbReference type="CDD" id="cd02885">
    <property type="entry name" value="NUDIX_IPP_Isomerase"/>
    <property type="match status" value="1"/>
</dbReference>
<evidence type="ECO:0000256" key="2">
    <source>
        <dbReference type="ARBA" id="ARBA00004826"/>
    </source>
</evidence>
<organism evidence="14 15">
    <name type="scientific">Linnemannia elongata AG-77</name>
    <dbReference type="NCBI Taxonomy" id="1314771"/>
    <lineage>
        <taxon>Eukaryota</taxon>
        <taxon>Fungi</taxon>
        <taxon>Fungi incertae sedis</taxon>
        <taxon>Mucoromycota</taxon>
        <taxon>Mortierellomycotina</taxon>
        <taxon>Mortierellomycetes</taxon>
        <taxon>Mortierellales</taxon>
        <taxon>Mortierellaceae</taxon>
        <taxon>Linnemannia</taxon>
    </lineage>
</organism>
<dbReference type="OrthoDB" id="510307at2759"/>
<evidence type="ECO:0000313" key="14">
    <source>
        <dbReference type="EMBL" id="OAQ28553.1"/>
    </source>
</evidence>
<evidence type="ECO:0000256" key="5">
    <source>
        <dbReference type="ARBA" id="ARBA00022516"/>
    </source>
</evidence>
<dbReference type="GO" id="GO:0050992">
    <property type="term" value="P:dimethylallyl diphosphate biosynthetic process"/>
    <property type="evidence" value="ECO:0007669"/>
    <property type="project" value="UniProtKB-UniPathway"/>
</dbReference>
<dbReference type="Pfam" id="PF00293">
    <property type="entry name" value="NUDIX"/>
    <property type="match status" value="1"/>
</dbReference>
<dbReference type="UniPathway" id="UPA00059">
    <property type="reaction ID" value="UER00104"/>
</dbReference>
<proteinExistence type="inferred from homology"/>
<evidence type="ECO:0000256" key="3">
    <source>
        <dbReference type="ARBA" id="ARBA00007579"/>
    </source>
</evidence>
<evidence type="ECO:0000259" key="13">
    <source>
        <dbReference type="PROSITE" id="PS51462"/>
    </source>
</evidence>
<dbReference type="FunFam" id="3.90.79.10:FF:000012">
    <property type="entry name" value="Isopentenyl-diphosphate Delta-isomerase 1"/>
    <property type="match status" value="1"/>
</dbReference>
<comment type="catalytic activity">
    <reaction evidence="12">
        <text>isopentenyl diphosphate = dimethylallyl diphosphate</text>
        <dbReference type="Rhea" id="RHEA:23284"/>
        <dbReference type="ChEBI" id="CHEBI:57623"/>
        <dbReference type="ChEBI" id="CHEBI:128769"/>
        <dbReference type="EC" id="5.3.3.2"/>
    </reaction>
    <physiologicalReaction direction="left-to-right" evidence="12">
        <dbReference type="Rhea" id="RHEA:23285"/>
    </physiologicalReaction>
</comment>
<dbReference type="GO" id="GO:0046872">
    <property type="term" value="F:metal ion binding"/>
    <property type="evidence" value="ECO:0007669"/>
    <property type="project" value="UniProtKB-KW"/>
</dbReference>
<keyword evidence="15" id="KW-1185">Reference proteome</keyword>
<dbReference type="AlphaFoldDB" id="A0A197JU97"/>
<evidence type="ECO:0000313" key="15">
    <source>
        <dbReference type="Proteomes" id="UP000078512"/>
    </source>
</evidence>
<sequence>MAMAVLTRHLVLRPVTRQALSVLKAQRTLSPHSASPHSASPWFSSSSSSFSSSSSSSSSSSLSSSFLFRQPNSFNSRSAFRLPSSSSSFATAALLQQPAKAATTTTMGSSDVATPTPAPLTSTIAADVDLSNYDDEQVKLMEEMCIVIDRDDKRIGADSKKTCHLMTNILGHNLLHRAFSVFLFSADGTKLLLQQRATEKITFPDAWTNTCCSHPLNTADELVEKDNLGVRTAAQRKLFHELGIEAKDVPLDDFHFLTRIHYLAPSNETWGEHEIDYILFMRPQHKELVDMNPSPNEVRDVRWVTKDELKVLLEQGVTPGSGIIVTPWFKLICDNFMFAWWDRMMAEGDVSKVARAEEVEKIYRL</sequence>
<dbReference type="SUPFAM" id="SSF55811">
    <property type="entry name" value="Nudix"/>
    <property type="match status" value="1"/>
</dbReference>
<evidence type="ECO:0000256" key="7">
    <source>
        <dbReference type="ARBA" id="ARBA00022842"/>
    </source>
</evidence>
<feature type="domain" description="Nudix hydrolase" evidence="13">
    <location>
        <begin position="174"/>
        <end position="331"/>
    </location>
</feature>
<comment type="similarity">
    <text evidence="3">Belongs to the IPP isomerase type 1 family.</text>
</comment>
<dbReference type="GO" id="GO:0009240">
    <property type="term" value="P:isopentenyl diphosphate biosynthetic process"/>
    <property type="evidence" value="ECO:0007669"/>
    <property type="project" value="TreeGrafter"/>
</dbReference>
<keyword evidence="5" id="KW-0444">Lipid biosynthesis</keyword>
<keyword evidence="9" id="KW-0443">Lipid metabolism</keyword>
<protein>
    <recommendedName>
        <fullName evidence="4">isopentenyl-diphosphate Delta-isomerase</fullName>
        <ecNumber evidence="4">5.3.3.2</ecNumber>
    </recommendedName>
</protein>
<evidence type="ECO:0000256" key="4">
    <source>
        <dbReference type="ARBA" id="ARBA00012057"/>
    </source>
</evidence>
<comment type="cofactor">
    <cofactor evidence="1">
        <name>Mg(2+)</name>
        <dbReference type="ChEBI" id="CHEBI:18420"/>
    </cofactor>
</comment>
<dbReference type="PROSITE" id="PS51462">
    <property type="entry name" value="NUDIX"/>
    <property type="match status" value="1"/>
</dbReference>
<keyword evidence="7" id="KW-0460">Magnesium</keyword>
<evidence type="ECO:0000256" key="11">
    <source>
        <dbReference type="ARBA" id="ARBA00023235"/>
    </source>
</evidence>
<gene>
    <name evidence="14" type="ORF">K457DRAFT_138648</name>
</gene>
<keyword evidence="8" id="KW-0752">Steroid biosynthesis</keyword>
<dbReference type="GO" id="GO:0006694">
    <property type="term" value="P:steroid biosynthetic process"/>
    <property type="evidence" value="ECO:0007669"/>
    <property type="project" value="UniProtKB-KW"/>
</dbReference>
<dbReference type="InterPro" id="IPR015797">
    <property type="entry name" value="NUDIX_hydrolase-like_dom_sf"/>
</dbReference>
<reference evidence="14 15" key="1">
    <citation type="submission" date="2016-05" db="EMBL/GenBank/DDBJ databases">
        <title>Genome sequencing reveals origins of a unique bacterial endosymbiosis in the earliest lineages of terrestrial Fungi.</title>
        <authorList>
            <consortium name="DOE Joint Genome Institute"/>
            <person name="Uehling J."/>
            <person name="Gryganskyi A."/>
            <person name="Hameed K."/>
            <person name="Tschaplinski T."/>
            <person name="Misztal P."/>
            <person name="Wu S."/>
            <person name="Desiro A."/>
            <person name="Vande Pol N."/>
            <person name="Du Z.-Y."/>
            <person name="Zienkiewicz A."/>
            <person name="Zienkiewicz K."/>
            <person name="Morin E."/>
            <person name="Tisserant E."/>
            <person name="Splivallo R."/>
            <person name="Hainaut M."/>
            <person name="Henrissat B."/>
            <person name="Ohm R."/>
            <person name="Kuo A."/>
            <person name="Yan J."/>
            <person name="Lipzen A."/>
            <person name="Nolan M."/>
            <person name="Labutti K."/>
            <person name="Barry K."/>
            <person name="Goldstein A."/>
            <person name="Labbe J."/>
            <person name="Schadt C."/>
            <person name="Tuskan G."/>
            <person name="Grigoriev I."/>
            <person name="Martin F."/>
            <person name="Vilgalys R."/>
            <person name="Bonito G."/>
        </authorList>
    </citation>
    <scope>NUCLEOTIDE SEQUENCE [LARGE SCALE GENOMIC DNA]</scope>
    <source>
        <strain evidence="14 15">AG-77</strain>
    </source>
</reference>
<keyword evidence="11 14" id="KW-0413">Isomerase</keyword>
<dbReference type="InterPro" id="IPR000086">
    <property type="entry name" value="NUDIX_hydrolase_dom"/>
</dbReference>
<evidence type="ECO:0000256" key="12">
    <source>
        <dbReference type="ARBA" id="ARBA00029294"/>
    </source>
</evidence>
<dbReference type="GO" id="GO:0004452">
    <property type="term" value="F:isopentenyl-diphosphate delta-isomerase activity"/>
    <property type="evidence" value="ECO:0007669"/>
    <property type="project" value="UniProtKB-EC"/>
</dbReference>
<evidence type="ECO:0000256" key="6">
    <source>
        <dbReference type="ARBA" id="ARBA00022723"/>
    </source>
</evidence>
<dbReference type="STRING" id="1314771.A0A197JU97"/>
<keyword evidence="6" id="KW-0479">Metal-binding</keyword>
<dbReference type="PANTHER" id="PTHR10885">
    <property type="entry name" value="ISOPENTENYL-DIPHOSPHATE DELTA-ISOMERASE"/>
    <property type="match status" value="1"/>
</dbReference>
<name>A0A197JU97_9FUNG</name>
<dbReference type="InterPro" id="IPR011876">
    <property type="entry name" value="IsopentenylPP_isomerase_typ1"/>
</dbReference>
<dbReference type="EMBL" id="KV442047">
    <property type="protein sequence ID" value="OAQ28553.1"/>
    <property type="molecule type" value="Genomic_DNA"/>
</dbReference>
<dbReference type="GO" id="GO:0005737">
    <property type="term" value="C:cytoplasm"/>
    <property type="evidence" value="ECO:0007669"/>
    <property type="project" value="TreeGrafter"/>
</dbReference>
<dbReference type="Gene3D" id="3.90.79.10">
    <property type="entry name" value="Nucleoside Triphosphate Pyrophosphohydrolase"/>
    <property type="match status" value="1"/>
</dbReference>
<keyword evidence="10" id="KW-0414">Isoprene biosynthesis</keyword>
<accession>A0A197JU97</accession>
<dbReference type="PANTHER" id="PTHR10885:SF0">
    <property type="entry name" value="ISOPENTENYL-DIPHOSPHATE DELTA-ISOMERASE"/>
    <property type="match status" value="1"/>
</dbReference>
<dbReference type="Proteomes" id="UP000078512">
    <property type="component" value="Unassembled WGS sequence"/>
</dbReference>
<comment type="pathway">
    <text evidence="2">Isoprenoid biosynthesis; dimethylallyl diphosphate biosynthesis; dimethylallyl diphosphate from isopentenyl diphosphate: step 1/1.</text>
</comment>
<evidence type="ECO:0000256" key="1">
    <source>
        <dbReference type="ARBA" id="ARBA00001946"/>
    </source>
</evidence>
<evidence type="ECO:0000256" key="8">
    <source>
        <dbReference type="ARBA" id="ARBA00022955"/>
    </source>
</evidence>
<evidence type="ECO:0000256" key="10">
    <source>
        <dbReference type="ARBA" id="ARBA00023229"/>
    </source>
</evidence>